<dbReference type="SUPFAM" id="SSF50969">
    <property type="entry name" value="YVTN repeat-like/Quinoprotein amine dehydrogenase"/>
    <property type="match status" value="1"/>
</dbReference>
<dbReference type="KEGG" id="prel:PRELSG_1234100"/>
<dbReference type="PANTHER" id="PTHR31270">
    <property type="entry name" value="GLUTAMINYL-PEPTIDE CYCLOTRANSFERASE"/>
    <property type="match status" value="1"/>
</dbReference>
<keyword evidence="2" id="KW-0808">Transferase</keyword>
<proteinExistence type="predicted"/>
<feature type="transmembrane region" description="Helical" evidence="1">
    <location>
        <begin position="12"/>
        <end position="33"/>
    </location>
</feature>
<accession>A0A1J1H910</accession>
<keyword evidence="1" id="KW-1133">Transmembrane helix</keyword>
<dbReference type="OrthoDB" id="409395at2759"/>
<protein>
    <submittedName>
        <fullName evidence="2">Glutaminyl-peptide cyclotransferase, putative</fullName>
        <ecNumber evidence="2">2.3.2.5</ecNumber>
    </submittedName>
</protein>
<dbReference type="EC" id="2.3.2.5" evidence="2"/>
<gene>
    <name evidence="2" type="ORF">PRELSG_1234100</name>
</gene>
<keyword evidence="1" id="KW-0472">Membrane</keyword>
<dbReference type="AlphaFoldDB" id="A0A1J1H910"/>
<dbReference type="PANTHER" id="PTHR31270:SF1">
    <property type="entry name" value="GLUTAMINYL-PEPTIDE CYCLOTRANSFERASE"/>
    <property type="match status" value="1"/>
</dbReference>
<organism evidence="2 3">
    <name type="scientific">Plasmodium relictum</name>
    <dbReference type="NCBI Taxonomy" id="85471"/>
    <lineage>
        <taxon>Eukaryota</taxon>
        <taxon>Sar</taxon>
        <taxon>Alveolata</taxon>
        <taxon>Apicomplexa</taxon>
        <taxon>Aconoidasida</taxon>
        <taxon>Haemosporida</taxon>
        <taxon>Plasmodiidae</taxon>
        <taxon>Plasmodium</taxon>
        <taxon>Plasmodium (Haemamoeba)</taxon>
    </lineage>
</organism>
<keyword evidence="2" id="KW-0012">Acyltransferase</keyword>
<dbReference type="RefSeq" id="XP_028534457.1">
    <property type="nucleotide sequence ID" value="XM_028678138.1"/>
</dbReference>
<evidence type="ECO:0000313" key="2">
    <source>
        <dbReference type="EMBL" id="CRH01457.1"/>
    </source>
</evidence>
<dbReference type="OMA" id="NDKLFQV"/>
<keyword evidence="1" id="KW-0812">Transmembrane</keyword>
<evidence type="ECO:0000313" key="3">
    <source>
        <dbReference type="Proteomes" id="UP000220158"/>
    </source>
</evidence>
<dbReference type="VEuPathDB" id="PlasmoDB:PRELSG_1234100"/>
<dbReference type="InterPro" id="IPR007788">
    <property type="entry name" value="QCT"/>
</dbReference>
<name>A0A1J1H910_PLARL</name>
<dbReference type="Proteomes" id="UP000220158">
    <property type="component" value="Chromosome 12"/>
</dbReference>
<dbReference type="InterPro" id="IPR011044">
    <property type="entry name" value="Quino_amine_DH_bsu"/>
</dbReference>
<reference evidence="2 3" key="1">
    <citation type="submission" date="2015-04" db="EMBL/GenBank/DDBJ databases">
        <authorList>
            <consortium name="Pathogen Informatics"/>
        </authorList>
    </citation>
    <scope>NUCLEOTIDE SEQUENCE [LARGE SCALE GENOMIC DNA]</scope>
    <source>
        <strain evidence="2 3">SGS1</strain>
    </source>
</reference>
<dbReference type="GeneID" id="39737585"/>
<evidence type="ECO:0000256" key="1">
    <source>
        <dbReference type="SAM" id="Phobius"/>
    </source>
</evidence>
<dbReference type="EMBL" id="LN835307">
    <property type="protein sequence ID" value="CRH01457.1"/>
    <property type="molecule type" value="Genomic_DNA"/>
</dbReference>
<dbReference type="Pfam" id="PF05096">
    <property type="entry name" value="Glu_cyclase_2"/>
    <property type="match status" value="1"/>
</dbReference>
<dbReference type="GO" id="GO:0016603">
    <property type="term" value="F:glutaminyl-peptide cyclotransferase activity"/>
    <property type="evidence" value="ECO:0007669"/>
    <property type="project" value="UniProtKB-EC"/>
</dbReference>
<sequence length="359" mass="41650">MCLCRLVRRFVVITILILVLFLVAGILFTYYIIKNIKDNDIFPVVIHSHTYEVLNKYKHIHDPSIGKEIKIDPLIKGMSEKVHPFTQGIFFSEKDKLIESVGLYNSSFLREFDLTTGNTIRYTNLGPQYFGEGSTFIIEPLTYKKFILQLTFKEHKIFAYDYETLKLYHTFIFDLNGYGLTSNIDAFQSVEALKNENFALSQKLWTTTGDEYLYELQIPNEFKKTEKIFVLNKIKITCAGFVIDSVNELEYHSYSETIFANIFLTNLIIEINIETGACVKLINLDGLIKKCDNYKHIDEHIDDVLNGIAISLNNKNKRNPTLFVTGKNWSNIFEIKITKKINELAQKVLLKEKFKLDLK</sequence>
<keyword evidence="3" id="KW-1185">Reference proteome</keyword>